<dbReference type="OrthoDB" id="411251at2759"/>
<dbReference type="Gene3D" id="3.30.450.20">
    <property type="entry name" value="PAS domain"/>
    <property type="match status" value="2"/>
</dbReference>
<dbReference type="InterPro" id="IPR035965">
    <property type="entry name" value="PAS-like_dom_sf"/>
</dbReference>
<accession>A0A815JIH1</accession>
<gene>
    <name evidence="4" type="ORF">EDS130_LOCUS35024</name>
</gene>
<sequence length="666" mass="76060">MFSKKFSTAKNDKKHVVLTSLMSSSNPKSKRTLSNESTKPSSSKRKFRNENEKRRRDLFSQLIANLENILNIEKDVSSNDQTNKLDKASILRETAIYLRKHQNDLTHEINLSKTNCESTNEENEEILDISWRPPTNLVTNEEWIQTTIESMNCFFLVAKSDPHNGQIVYVSRNISSLLDYSQNELLNRSLFELILPRDHDHLRDYLLKDHKVLEKCHLSWRRATIDEYEQCTIIGAFRQIKRKDEENDEKYLMSIVQVKTLDRSLTITNHHSINEFSIRLNLQGRFIHIDINTRQYLGYSSYELIGHTFFDFVHPDDLPIIFRAQQIWKENGSGKSEPYRFLSKGQQWIFIQTNCQVQINSWTGKPESYLCISNPLQNSTDFIQRHSSNKSNSSQMTINSIQSPITTTNVIVPPKLPTGNTSADTQITSFLSQLDNDLYRSTMKEKLNERRLCKQAEIRVREEEINVIEDLIQFINEHETKRAIQSPKNPTLNPSIRQTTTTSSSFQSSPHQQQDRITGLESTCDPLLMHLSLPSSIENSSPQSSTNLLTKEESILDRLTYPSLFSPQQTPFSISSPATPFSIPSRPSPLTSLPLSVSPNPSSPFPSSTHETQHMIPPTTSPHSSSSSSSTTTTTTTTANPNPLPTEQSQQRKSSFNRSLPHSLVS</sequence>
<dbReference type="SUPFAM" id="SSF47459">
    <property type="entry name" value="HLH, helix-loop-helix DNA-binding domain"/>
    <property type="match status" value="1"/>
</dbReference>
<dbReference type="InterPro" id="IPR011598">
    <property type="entry name" value="bHLH_dom"/>
</dbReference>
<reference evidence="4" key="1">
    <citation type="submission" date="2021-02" db="EMBL/GenBank/DDBJ databases">
        <authorList>
            <person name="Nowell W R."/>
        </authorList>
    </citation>
    <scope>NUCLEOTIDE SEQUENCE</scope>
</reference>
<evidence type="ECO:0000313" key="4">
    <source>
        <dbReference type="EMBL" id="CAF1382819.1"/>
    </source>
</evidence>
<feature type="compositionally biased region" description="Polar residues" evidence="1">
    <location>
        <begin position="20"/>
        <end position="41"/>
    </location>
</feature>
<feature type="compositionally biased region" description="Polar residues" evidence="1">
    <location>
        <begin position="570"/>
        <end position="579"/>
    </location>
</feature>
<feature type="region of interest" description="Disordered" evidence="1">
    <location>
        <begin position="1"/>
        <end position="52"/>
    </location>
</feature>
<feature type="domain" description="BHLH" evidence="3">
    <location>
        <begin position="43"/>
        <end position="101"/>
    </location>
</feature>
<evidence type="ECO:0000256" key="1">
    <source>
        <dbReference type="SAM" id="MobiDB-lite"/>
    </source>
</evidence>
<feature type="compositionally biased region" description="Polar residues" evidence="1">
    <location>
        <begin position="486"/>
        <end position="497"/>
    </location>
</feature>
<feature type="compositionally biased region" description="Low complexity" evidence="1">
    <location>
        <begin position="582"/>
        <end position="608"/>
    </location>
</feature>
<feature type="region of interest" description="Disordered" evidence="1">
    <location>
        <begin position="570"/>
        <end position="666"/>
    </location>
</feature>
<dbReference type="EMBL" id="CAJNOJ010000301">
    <property type="protein sequence ID" value="CAF1382819.1"/>
    <property type="molecule type" value="Genomic_DNA"/>
</dbReference>
<dbReference type="InterPro" id="IPR013767">
    <property type="entry name" value="PAS_fold"/>
</dbReference>
<feature type="compositionally biased region" description="Low complexity" evidence="1">
    <location>
        <begin position="498"/>
        <end position="512"/>
    </location>
</feature>
<evidence type="ECO:0000259" key="2">
    <source>
        <dbReference type="PROSITE" id="PS50112"/>
    </source>
</evidence>
<dbReference type="SMART" id="SM00091">
    <property type="entry name" value="PAS"/>
    <property type="match status" value="2"/>
</dbReference>
<feature type="compositionally biased region" description="Low complexity" evidence="1">
    <location>
        <begin position="617"/>
        <end position="638"/>
    </location>
</feature>
<dbReference type="GO" id="GO:0006355">
    <property type="term" value="P:regulation of DNA-templated transcription"/>
    <property type="evidence" value="ECO:0007669"/>
    <property type="project" value="InterPro"/>
</dbReference>
<dbReference type="Pfam" id="PF14598">
    <property type="entry name" value="PAS_11"/>
    <property type="match status" value="1"/>
</dbReference>
<comment type="caution">
    <text evidence="4">The sequence shown here is derived from an EMBL/GenBank/DDBJ whole genome shotgun (WGS) entry which is preliminary data.</text>
</comment>
<organism evidence="4 5">
    <name type="scientific">Adineta ricciae</name>
    <name type="common">Rotifer</name>
    <dbReference type="NCBI Taxonomy" id="249248"/>
    <lineage>
        <taxon>Eukaryota</taxon>
        <taxon>Metazoa</taxon>
        <taxon>Spiralia</taxon>
        <taxon>Gnathifera</taxon>
        <taxon>Rotifera</taxon>
        <taxon>Eurotatoria</taxon>
        <taxon>Bdelloidea</taxon>
        <taxon>Adinetida</taxon>
        <taxon>Adinetidae</taxon>
        <taxon>Adineta</taxon>
    </lineage>
</organism>
<dbReference type="InterPro" id="IPR050933">
    <property type="entry name" value="Circadian_TF"/>
</dbReference>
<dbReference type="InterPro" id="IPR036638">
    <property type="entry name" value="HLH_DNA-bd_sf"/>
</dbReference>
<proteinExistence type="predicted"/>
<dbReference type="PANTHER" id="PTHR23042">
    <property type="entry name" value="CIRCADIAN PROTEIN CLOCK/ARNT/BMAL/PAS"/>
    <property type="match status" value="1"/>
</dbReference>
<dbReference type="SMART" id="SM00353">
    <property type="entry name" value="HLH"/>
    <property type="match status" value="1"/>
</dbReference>
<dbReference type="InterPro" id="IPR000014">
    <property type="entry name" value="PAS"/>
</dbReference>
<name>A0A815JIH1_ADIRI</name>
<evidence type="ECO:0000313" key="5">
    <source>
        <dbReference type="Proteomes" id="UP000663852"/>
    </source>
</evidence>
<dbReference type="Gene3D" id="4.10.280.10">
    <property type="entry name" value="Helix-loop-helix DNA-binding domain"/>
    <property type="match status" value="1"/>
</dbReference>
<protein>
    <submittedName>
        <fullName evidence="4">Uncharacterized protein</fullName>
    </submittedName>
</protein>
<dbReference type="Pfam" id="PF00010">
    <property type="entry name" value="HLH"/>
    <property type="match status" value="1"/>
</dbReference>
<dbReference type="PROSITE" id="PS50888">
    <property type="entry name" value="BHLH"/>
    <property type="match status" value="1"/>
</dbReference>
<feature type="region of interest" description="Disordered" evidence="1">
    <location>
        <begin position="482"/>
        <end position="517"/>
    </location>
</feature>
<dbReference type="AlphaFoldDB" id="A0A815JIH1"/>
<feature type="domain" description="PAS" evidence="2">
    <location>
        <begin position="140"/>
        <end position="206"/>
    </location>
</feature>
<dbReference type="PROSITE" id="PS50112">
    <property type="entry name" value="PAS"/>
    <property type="match status" value="2"/>
</dbReference>
<dbReference type="CDD" id="cd00130">
    <property type="entry name" value="PAS"/>
    <property type="match status" value="2"/>
</dbReference>
<dbReference type="GO" id="GO:0046983">
    <property type="term" value="F:protein dimerization activity"/>
    <property type="evidence" value="ECO:0007669"/>
    <property type="project" value="InterPro"/>
</dbReference>
<dbReference type="Proteomes" id="UP000663852">
    <property type="component" value="Unassembled WGS sequence"/>
</dbReference>
<evidence type="ECO:0000259" key="3">
    <source>
        <dbReference type="PROSITE" id="PS50888"/>
    </source>
</evidence>
<dbReference type="SUPFAM" id="SSF55785">
    <property type="entry name" value="PYP-like sensor domain (PAS domain)"/>
    <property type="match status" value="2"/>
</dbReference>
<feature type="compositionally biased region" description="Polar residues" evidence="1">
    <location>
        <begin position="639"/>
        <end position="666"/>
    </location>
</feature>
<dbReference type="Pfam" id="PF00989">
    <property type="entry name" value="PAS"/>
    <property type="match status" value="1"/>
</dbReference>
<feature type="domain" description="PAS" evidence="2">
    <location>
        <begin position="271"/>
        <end position="317"/>
    </location>
</feature>